<dbReference type="EMBL" id="JBHSMZ010000024">
    <property type="protein sequence ID" value="MFC5551782.1"/>
    <property type="molecule type" value="Genomic_DNA"/>
</dbReference>
<evidence type="ECO:0000259" key="2">
    <source>
        <dbReference type="Pfam" id="PF16473"/>
    </source>
</evidence>
<dbReference type="InterPro" id="IPR036397">
    <property type="entry name" value="RNaseH_sf"/>
</dbReference>
<sequence length="551" mass="60202">MPDIQQVKGEGSHTAGEGRFTYTITSRAEHVGGGWQLKLLDNGEEVGGGVFPLTDETTHGDAYGDAWLEGEGWLGSRPGLDDVMIDTETAGTTPGSAILSIGAVMFGPAGLGASFYAPILLQSCTHVGLIIDPKTITWWMNQSDQARAAAFHPDAAPLPQMLLDFSNWFVAQRAKRPWCQGANFDIPLLDAAYKACGMVPPWQFWNVRDTRTLFELAGVKVDRSKGTYHNALDDAHAQAEAAVKAMRVLNATLDSRLKADNECLLDEVEQLRQVIAGFSKARIADDHAGDERPIWTRQDFAEHIVLAVAEQPDLTSPDEYPDYMLVKPNKLRDFIENAFEAADEDGGLEGCVATQPPTAAVVAASDKQVQPVLPPWPEPVSASEHEKTTIAPWLTDKQIVDALHSLGIDTEMSKYGFPEIQVRGTNVPNIRRLVAKLAALAPQPLAVDERARFEAAWQPISTAPKDAYIIGYWEGYKRPCVMWWNVVDQAWESHMDSHEQPSRWLPLPPHPTAKGAAGQSASNPLQPVAMDEQAIRAALDRAAADDGVQHG</sequence>
<name>A0ABW0S7C9_9BURK</name>
<evidence type="ECO:0000313" key="4">
    <source>
        <dbReference type="Proteomes" id="UP001596086"/>
    </source>
</evidence>
<dbReference type="InterPro" id="IPR033390">
    <property type="entry name" value="Rv2179c-like"/>
</dbReference>
<feature type="domain" description="3'-5' exoribonuclease Rv2179c-like" evidence="2">
    <location>
        <begin position="82"/>
        <end position="242"/>
    </location>
</feature>
<reference evidence="4" key="1">
    <citation type="journal article" date="2019" name="Int. J. Syst. Evol. Microbiol.">
        <title>The Global Catalogue of Microorganisms (GCM) 10K type strain sequencing project: providing services to taxonomists for standard genome sequencing and annotation.</title>
        <authorList>
            <consortium name="The Broad Institute Genomics Platform"/>
            <consortium name="The Broad Institute Genome Sequencing Center for Infectious Disease"/>
            <person name="Wu L."/>
            <person name="Ma J."/>
        </authorList>
    </citation>
    <scope>NUCLEOTIDE SEQUENCE [LARGE SCALE GENOMIC DNA]</scope>
    <source>
        <strain evidence="4">CGMCC 4.5798</strain>
    </source>
</reference>
<evidence type="ECO:0000256" key="1">
    <source>
        <dbReference type="SAM" id="MobiDB-lite"/>
    </source>
</evidence>
<protein>
    <submittedName>
        <fullName evidence="3">3'-5' exonuclease</fullName>
        <ecNumber evidence="3">3.1.-.-</ecNumber>
    </submittedName>
</protein>
<keyword evidence="3" id="KW-0269">Exonuclease</keyword>
<dbReference type="Proteomes" id="UP001596086">
    <property type="component" value="Unassembled WGS sequence"/>
</dbReference>
<dbReference type="EC" id="3.1.-.-" evidence="3"/>
<organism evidence="3 4">
    <name type="scientific">Massilia aerilata</name>
    <dbReference type="NCBI Taxonomy" id="453817"/>
    <lineage>
        <taxon>Bacteria</taxon>
        <taxon>Pseudomonadati</taxon>
        <taxon>Pseudomonadota</taxon>
        <taxon>Betaproteobacteria</taxon>
        <taxon>Burkholderiales</taxon>
        <taxon>Oxalobacteraceae</taxon>
        <taxon>Telluria group</taxon>
        <taxon>Massilia</taxon>
    </lineage>
</organism>
<comment type="caution">
    <text evidence="3">The sequence shown here is derived from an EMBL/GenBank/DDBJ whole genome shotgun (WGS) entry which is preliminary data.</text>
</comment>
<evidence type="ECO:0000313" key="3">
    <source>
        <dbReference type="EMBL" id="MFC5551782.1"/>
    </source>
</evidence>
<gene>
    <name evidence="3" type="ORF">ACFPO9_24960</name>
</gene>
<accession>A0ABW0S7C9</accession>
<dbReference type="Gene3D" id="3.30.420.10">
    <property type="entry name" value="Ribonuclease H-like superfamily/Ribonuclease H"/>
    <property type="match status" value="1"/>
</dbReference>
<dbReference type="RefSeq" id="WP_379776406.1">
    <property type="nucleotide sequence ID" value="NZ_JBHSMZ010000024.1"/>
</dbReference>
<keyword evidence="3" id="KW-0540">Nuclease</keyword>
<dbReference type="InterPro" id="IPR012337">
    <property type="entry name" value="RNaseH-like_sf"/>
</dbReference>
<keyword evidence="3" id="KW-0378">Hydrolase</keyword>
<feature type="region of interest" description="Disordered" evidence="1">
    <location>
        <begin position="499"/>
        <end position="551"/>
    </location>
</feature>
<dbReference type="GO" id="GO:0004527">
    <property type="term" value="F:exonuclease activity"/>
    <property type="evidence" value="ECO:0007669"/>
    <property type="project" value="UniProtKB-KW"/>
</dbReference>
<proteinExistence type="predicted"/>
<keyword evidence="4" id="KW-1185">Reference proteome</keyword>
<dbReference type="SUPFAM" id="SSF53098">
    <property type="entry name" value="Ribonuclease H-like"/>
    <property type="match status" value="1"/>
</dbReference>
<feature type="compositionally biased region" description="Basic and acidic residues" evidence="1">
    <location>
        <begin position="538"/>
        <end position="551"/>
    </location>
</feature>
<dbReference type="Pfam" id="PF16473">
    <property type="entry name" value="Rv2179c-like"/>
    <property type="match status" value="1"/>
</dbReference>